<dbReference type="GO" id="GO:0003723">
    <property type="term" value="F:RNA binding"/>
    <property type="evidence" value="ECO:0007669"/>
    <property type="project" value="TreeGrafter"/>
</dbReference>
<protein>
    <recommendedName>
        <fullName evidence="7">Eukaryotic translation initiation factor 3 subunit I</fullName>
        <shortName evidence="7">eIF3i</shortName>
    </recommendedName>
</protein>
<dbReference type="GO" id="GO:0071541">
    <property type="term" value="C:eukaryotic translation initiation factor 3 complex, eIF3m"/>
    <property type="evidence" value="ECO:0007669"/>
    <property type="project" value="TreeGrafter"/>
</dbReference>
<keyword evidence="2 7" id="KW-0396">Initiation factor</keyword>
<dbReference type="GO" id="GO:0016282">
    <property type="term" value="C:eukaryotic 43S preinitiation complex"/>
    <property type="evidence" value="ECO:0007669"/>
    <property type="project" value="UniProtKB-UniRule"/>
</dbReference>
<dbReference type="Gene3D" id="2.130.10.10">
    <property type="entry name" value="YVTN repeat-like/Quinoprotein amine dehydrogenase"/>
    <property type="match status" value="1"/>
</dbReference>
<evidence type="ECO:0000256" key="1">
    <source>
        <dbReference type="ARBA" id="ARBA00022490"/>
    </source>
</evidence>
<comment type="similarity">
    <text evidence="7">Belongs to the eIF-3 subunit I family.</text>
</comment>
<keyword evidence="3 8" id="KW-0853">WD repeat</keyword>
<keyword evidence="1 7" id="KW-0963">Cytoplasm</keyword>
<evidence type="ECO:0000256" key="4">
    <source>
        <dbReference type="ARBA" id="ARBA00022737"/>
    </source>
</evidence>
<dbReference type="AlphaFoldDB" id="A0AAE0F1W6"/>
<dbReference type="EMBL" id="LGRX02027795">
    <property type="protein sequence ID" value="KAK3248768.1"/>
    <property type="molecule type" value="Genomic_DNA"/>
</dbReference>
<organism evidence="9 10">
    <name type="scientific">Cymbomonas tetramitiformis</name>
    <dbReference type="NCBI Taxonomy" id="36881"/>
    <lineage>
        <taxon>Eukaryota</taxon>
        <taxon>Viridiplantae</taxon>
        <taxon>Chlorophyta</taxon>
        <taxon>Pyramimonadophyceae</taxon>
        <taxon>Pyramimonadales</taxon>
        <taxon>Pyramimonadaceae</taxon>
        <taxon>Cymbomonas</taxon>
    </lineage>
</organism>
<dbReference type="PRINTS" id="PR00320">
    <property type="entry name" value="GPROTEINBRPT"/>
</dbReference>
<comment type="similarity">
    <text evidence="6">Belongs to the WD repeat STRAP family.</text>
</comment>
<comment type="subcellular location">
    <subcellularLocation>
        <location evidence="7">Cytoplasm</location>
    </subcellularLocation>
</comment>
<dbReference type="InterPro" id="IPR020472">
    <property type="entry name" value="WD40_PAC1"/>
</dbReference>
<dbReference type="HAMAP" id="MF_03008">
    <property type="entry name" value="eIF3i"/>
    <property type="match status" value="1"/>
</dbReference>
<dbReference type="InterPro" id="IPR027525">
    <property type="entry name" value="eIF3i"/>
</dbReference>
<evidence type="ECO:0000256" key="5">
    <source>
        <dbReference type="ARBA" id="ARBA00022917"/>
    </source>
</evidence>
<dbReference type="InterPro" id="IPR036322">
    <property type="entry name" value="WD40_repeat_dom_sf"/>
</dbReference>
<name>A0AAE0F1W6_9CHLO</name>
<feature type="repeat" description="WD" evidence="8">
    <location>
        <begin position="48"/>
        <end position="89"/>
    </location>
</feature>
<evidence type="ECO:0000256" key="7">
    <source>
        <dbReference type="HAMAP-Rule" id="MF_03008"/>
    </source>
</evidence>
<gene>
    <name evidence="9" type="ORF">CYMTET_41781</name>
</gene>
<dbReference type="InterPro" id="IPR015943">
    <property type="entry name" value="WD40/YVTN_repeat-like_dom_sf"/>
</dbReference>
<comment type="subunit">
    <text evidence="7">Component of the eukaryotic translation initiation factor 3 (eIF-3) complex.</text>
</comment>
<dbReference type="InterPro" id="IPR001680">
    <property type="entry name" value="WD40_rpt"/>
</dbReference>
<dbReference type="CDD" id="cd00200">
    <property type="entry name" value="WD40"/>
    <property type="match status" value="1"/>
</dbReference>
<evidence type="ECO:0000256" key="2">
    <source>
        <dbReference type="ARBA" id="ARBA00022540"/>
    </source>
</evidence>
<dbReference type="PANTHER" id="PTHR19877:SF1">
    <property type="entry name" value="EUKARYOTIC TRANSLATION INITIATION FACTOR 3 SUBUNIT I"/>
    <property type="match status" value="1"/>
</dbReference>
<dbReference type="GO" id="GO:0003743">
    <property type="term" value="F:translation initiation factor activity"/>
    <property type="evidence" value="ECO:0007669"/>
    <property type="project" value="UniProtKB-UniRule"/>
</dbReference>
<keyword evidence="4" id="KW-0677">Repeat</keyword>
<dbReference type="GO" id="GO:0001732">
    <property type="term" value="P:formation of cytoplasmic translation initiation complex"/>
    <property type="evidence" value="ECO:0007669"/>
    <property type="project" value="UniProtKB-UniRule"/>
</dbReference>
<feature type="repeat" description="WD" evidence="8">
    <location>
        <begin position="183"/>
        <end position="216"/>
    </location>
</feature>
<keyword evidence="5 7" id="KW-0648">Protein biosynthesis</keyword>
<proteinExistence type="inferred from homology"/>
<dbReference type="SMART" id="SM00320">
    <property type="entry name" value="WD40"/>
    <property type="match status" value="5"/>
</dbReference>
<evidence type="ECO:0000256" key="3">
    <source>
        <dbReference type="ARBA" id="ARBA00022574"/>
    </source>
</evidence>
<feature type="repeat" description="WD" evidence="8">
    <location>
        <begin position="140"/>
        <end position="181"/>
    </location>
</feature>
<evidence type="ECO:0000313" key="10">
    <source>
        <dbReference type="Proteomes" id="UP001190700"/>
    </source>
</evidence>
<accession>A0AAE0F1W6</accession>
<keyword evidence="10" id="KW-1185">Reference proteome</keyword>
<evidence type="ECO:0000313" key="9">
    <source>
        <dbReference type="EMBL" id="KAK3248768.1"/>
    </source>
</evidence>
<dbReference type="PROSITE" id="PS50082">
    <property type="entry name" value="WD_REPEATS_2"/>
    <property type="match status" value="5"/>
</dbReference>
<comment type="function">
    <text evidence="7">Component of the eukaryotic translation initiation factor 3 (eIF-3) complex, which is involved in protein synthesis of a specialized repertoire of mRNAs and, together with other initiation factors, stimulates binding of mRNA and methionyl-tRNAi to the 40S ribosome. The eIF-3 complex specifically targets and initiates translation of a subset of mRNAs involved in cell proliferation.</text>
</comment>
<feature type="repeat" description="WD" evidence="8">
    <location>
        <begin position="280"/>
        <end position="310"/>
    </location>
</feature>
<comment type="caution">
    <text evidence="9">The sequence shown here is derived from an EMBL/GenBank/DDBJ whole genome shotgun (WGS) entry which is preliminary data.</text>
</comment>
<dbReference type="PROSITE" id="PS50294">
    <property type="entry name" value="WD_REPEATS_REGION"/>
    <property type="match status" value="4"/>
</dbReference>
<dbReference type="PANTHER" id="PTHR19877">
    <property type="entry name" value="EUKARYOTIC TRANSLATION INITIATION FACTOR 3 SUBUNIT I"/>
    <property type="match status" value="1"/>
</dbReference>
<dbReference type="SUPFAM" id="SSF50978">
    <property type="entry name" value="WD40 repeat-like"/>
    <property type="match status" value="1"/>
</dbReference>
<dbReference type="GO" id="GO:0033290">
    <property type="term" value="C:eukaryotic 48S preinitiation complex"/>
    <property type="evidence" value="ECO:0007669"/>
    <property type="project" value="UniProtKB-UniRule"/>
</dbReference>
<dbReference type="Proteomes" id="UP001190700">
    <property type="component" value="Unassembled WGS sequence"/>
</dbReference>
<dbReference type="Pfam" id="PF24805">
    <property type="entry name" value="EIF3I"/>
    <property type="match status" value="1"/>
</dbReference>
<reference evidence="9 10" key="1">
    <citation type="journal article" date="2015" name="Genome Biol. Evol.">
        <title>Comparative Genomics of a Bacterivorous Green Alga Reveals Evolutionary Causalities and Consequences of Phago-Mixotrophic Mode of Nutrition.</title>
        <authorList>
            <person name="Burns J.A."/>
            <person name="Paasch A."/>
            <person name="Narechania A."/>
            <person name="Kim E."/>
        </authorList>
    </citation>
    <scope>NUCLEOTIDE SEQUENCE [LARGE SCALE GENOMIC DNA]</scope>
    <source>
        <strain evidence="9 10">PLY_AMNH</strain>
    </source>
</reference>
<evidence type="ECO:0000256" key="8">
    <source>
        <dbReference type="PROSITE-ProRule" id="PRU00221"/>
    </source>
</evidence>
<feature type="repeat" description="WD" evidence="8">
    <location>
        <begin position="6"/>
        <end position="47"/>
    </location>
</feature>
<sequence length="321" mass="36171">MRPILAKGHERPLTYIKFNREGDIFFSCAKDHHPTLWYTDSGERIGTYLGHNGAVWSCDVTRDTRRLITASADTTFKLWDVQSGKELYSLDFEGPARYTCFSTGEQMCLLTTDAFMGHESCIRIMEMNWEDDSMRRVQDIYGHQGRITRAVWGPLNKTIISTGEDRTIRQWDVETGKELMCIEDAHKKTIQDLEVSLDGTQFITGSLDRTAKLWDIFTLEEKKCYTTERPLNAVAISPLLDHILVGGGQDAAAVTTSSAQAGGFEAMFIHKIYEEYLGGVKGHFGPINALAISPDGRSFVSGGEDGFIRVHHFDADYFQMK</sequence>
<evidence type="ECO:0000256" key="6">
    <source>
        <dbReference type="ARBA" id="ARBA00038394"/>
    </source>
</evidence>